<protein>
    <recommendedName>
        <fullName evidence="3">Transposase</fullName>
    </recommendedName>
</protein>
<proteinExistence type="predicted"/>
<dbReference type="EMBL" id="AP026798">
    <property type="protein sequence ID" value="BDR52364.1"/>
    <property type="molecule type" value="Genomic_DNA"/>
</dbReference>
<keyword evidence="2" id="KW-1185">Reference proteome</keyword>
<organism evidence="1 2">
    <name type="scientific">Bombiscardovia nodaiensis</name>
    <dbReference type="NCBI Taxonomy" id="2932181"/>
    <lineage>
        <taxon>Bacteria</taxon>
        <taxon>Bacillati</taxon>
        <taxon>Actinomycetota</taxon>
        <taxon>Actinomycetes</taxon>
        <taxon>Bifidobacteriales</taxon>
        <taxon>Bifidobacteriaceae</taxon>
        <taxon>Bombiscardovia</taxon>
    </lineage>
</organism>
<sequence>MFGAQRFTGTSCRILKIQGFLLKGWRNKLTLHNYRLAEIGLVSLLEEVWYDNSHNPTS</sequence>
<gene>
    <name evidence="1" type="ORF">KIM372_02710</name>
</gene>
<evidence type="ECO:0008006" key="3">
    <source>
        <dbReference type="Google" id="ProtNLM"/>
    </source>
</evidence>
<evidence type="ECO:0000313" key="2">
    <source>
        <dbReference type="Proteomes" id="UP001321766"/>
    </source>
</evidence>
<dbReference type="Proteomes" id="UP001321766">
    <property type="component" value="Chromosome"/>
</dbReference>
<reference evidence="1 2" key="1">
    <citation type="journal article" date="2023" name="Microbiol. Spectr.">
        <title>Symbiosis of Carpenter Bees with Uncharacterized Lactic Acid Bacteria Showing NAD Auxotrophy.</title>
        <authorList>
            <person name="Kawasaki S."/>
            <person name="Ozawa K."/>
            <person name="Mori T."/>
            <person name="Yamamoto A."/>
            <person name="Ito M."/>
            <person name="Ohkuma M."/>
            <person name="Sakamoto M."/>
            <person name="Matsutani M."/>
        </authorList>
    </citation>
    <scope>NUCLEOTIDE SEQUENCE [LARGE SCALE GENOMIC DNA]</scope>
    <source>
        <strain evidence="1 2">Kim37-2</strain>
    </source>
</reference>
<name>A0ABM8B691_9BIFI</name>
<accession>A0ABM8B691</accession>
<evidence type="ECO:0000313" key="1">
    <source>
        <dbReference type="EMBL" id="BDR52364.1"/>
    </source>
</evidence>